<gene>
    <name evidence="2" type="ORF">SANT12839_063810</name>
</gene>
<sequence length="74" mass="7914">MEKIDLYSIDPASLAWQKSSFTANNGECFELAPLPGGGVAVRDSKNPSGSHLCFTSGEWRAFKAGMTAGDFDNL</sequence>
<keyword evidence="3" id="KW-1185">Reference proteome</keyword>
<dbReference type="InterPro" id="IPR007278">
    <property type="entry name" value="DUF397"/>
</dbReference>
<reference evidence="2 3" key="1">
    <citation type="journal article" date="2020" name="Int. J. Syst. Evol. Microbiol.">
        <title>Reclassification of Streptomyces castelarensis and Streptomyces sporoclivatus as later heterotypic synonyms of Streptomyces antimycoticus.</title>
        <authorList>
            <person name="Komaki H."/>
            <person name="Tamura T."/>
        </authorList>
    </citation>
    <scope>NUCLEOTIDE SEQUENCE [LARGE SCALE GENOMIC DNA]</scope>
    <source>
        <strain evidence="2 3">NBRC 12839</strain>
    </source>
</reference>
<dbReference type="Pfam" id="PF04149">
    <property type="entry name" value="DUF397"/>
    <property type="match status" value="1"/>
</dbReference>
<dbReference type="RefSeq" id="WP_137967422.1">
    <property type="nucleotide sequence ID" value="NZ_BJHV01000001.1"/>
</dbReference>
<evidence type="ECO:0000313" key="2">
    <source>
        <dbReference type="EMBL" id="GDY45499.1"/>
    </source>
</evidence>
<proteinExistence type="predicted"/>
<protein>
    <recommendedName>
        <fullName evidence="1">DUF397 domain-containing protein</fullName>
    </recommendedName>
</protein>
<accession>A0A4D4KH98</accession>
<feature type="domain" description="DUF397" evidence="1">
    <location>
        <begin position="14"/>
        <end position="65"/>
    </location>
</feature>
<dbReference type="Proteomes" id="UP000299290">
    <property type="component" value="Unassembled WGS sequence"/>
</dbReference>
<organism evidence="2 3">
    <name type="scientific">Streptomyces antimycoticus</name>
    <dbReference type="NCBI Taxonomy" id="68175"/>
    <lineage>
        <taxon>Bacteria</taxon>
        <taxon>Bacillati</taxon>
        <taxon>Actinomycetota</taxon>
        <taxon>Actinomycetes</taxon>
        <taxon>Kitasatosporales</taxon>
        <taxon>Streptomycetaceae</taxon>
        <taxon>Streptomyces</taxon>
        <taxon>Streptomyces violaceusniger group</taxon>
    </lineage>
</organism>
<evidence type="ECO:0000259" key="1">
    <source>
        <dbReference type="Pfam" id="PF04149"/>
    </source>
</evidence>
<name>A0A4D4KH98_9ACTN</name>
<comment type="caution">
    <text evidence="2">The sequence shown here is derived from an EMBL/GenBank/DDBJ whole genome shotgun (WGS) entry which is preliminary data.</text>
</comment>
<dbReference type="AlphaFoldDB" id="A0A4D4KH98"/>
<dbReference type="EMBL" id="BJHV01000001">
    <property type="protein sequence ID" value="GDY45499.1"/>
    <property type="molecule type" value="Genomic_DNA"/>
</dbReference>
<evidence type="ECO:0000313" key="3">
    <source>
        <dbReference type="Proteomes" id="UP000299290"/>
    </source>
</evidence>